<evidence type="ECO:0000256" key="4">
    <source>
        <dbReference type="ARBA" id="ARBA00022989"/>
    </source>
</evidence>
<evidence type="ECO:0000259" key="9">
    <source>
        <dbReference type="Pfam" id="PF12704"/>
    </source>
</evidence>
<proteinExistence type="inferred from homology"/>
<feature type="transmembrane region" description="Helical" evidence="7">
    <location>
        <begin position="323"/>
        <end position="347"/>
    </location>
</feature>
<evidence type="ECO:0000256" key="3">
    <source>
        <dbReference type="ARBA" id="ARBA00022692"/>
    </source>
</evidence>
<feature type="transmembrane region" description="Helical" evidence="7">
    <location>
        <begin position="780"/>
        <end position="804"/>
    </location>
</feature>
<dbReference type="RefSeq" id="WP_270687634.1">
    <property type="nucleotide sequence ID" value="NZ_JAQFWQ010000062.1"/>
</dbReference>
<dbReference type="InterPro" id="IPR025857">
    <property type="entry name" value="MacB_PCD"/>
</dbReference>
<evidence type="ECO:0000259" key="8">
    <source>
        <dbReference type="Pfam" id="PF02687"/>
    </source>
</evidence>
<protein>
    <submittedName>
        <fullName evidence="10">FtsX-like permease family protein</fullName>
    </submittedName>
</protein>
<gene>
    <name evidence="10" type="ORF">O4J56_19870</name>
</gene>
<accession>A0ABT4U7H7</accession>
<feature type="transmembrane region" description="Helical" evidence="7">
    <location>
        <begin position="816"/>
        <end position="843"/>
    </location>
</feature>
<feature type="transmembrane region" description="Helical" evidence="7">
    <location>
        <begin position="276"/>
        <end position="302"/>
    </location>
</feature>
<comment type="similarity">
    <text evidence="6">Belongs to the ABC-4 integral membrane protein family.</text>
</comment>
<feature type="domain" description="ABC3 transporter permease C-terminal" evidence="8">
    <location>
        <begin position="733"/>
        <end position="849"/>
    </location>
</feature>
<feature type="domain" description="MacB-like periplasmic core" evidence="9">
    <location>
        <begin position="19"/>
        <end position="240"/>
    </location>
</feature>
<keyword evidence="3 7" id="KW-0812">Transmembrane</keyword>
<feature type="domain" description="MacB-like periplasmic core" evidence="9">
    <location>
        <begin position="504"/>
        <end position="699"/>
    </location>
</feature>
<comment type="subcellular location">
    <subcellularLocation>
        <location evidence="1">Cell membrane</location>
        <topology evidence="1">Multi-pass membrane protein</topology>
    </subcellularLocation>
</comment>
<evidence type="ECO:0000256" key="2">
    <source>
        <dbReference type="ARBA" id="ARBA00022475"/>
    </source>
</evidence>
<dbReference type="InterPro" id="IPR003838">
    <property type="entry name" value="ABC3_permease_C"/>
</dbReference>
<evidence type="ECO:0000256" key="6">
    <source>
        <dbReference type="ARBA" id="ARBA00038076"/>
    </source>
</evidence>
<organism evidence="10 11">
    <name type="scientific">Nocardiopsis endophytica</name>
    <dbReference type="NCBI Taxonomy" id="3018445"/>
    <lineage>
        <taxon>Bacteria</taxon>
        <taxon>Bacillati</taxon>
        <taxon>Actinomycetota</taxon>
        <taxon>Actinomycetes</taxon>
        <taxon>Streptosporangiales</taxon>
        <taxon>Nocardiopsidaceae</taxon>
        <taxon>Nocardiopsis</taxon>
    </lineage>
</organism>
<feature type="transmembrane region" description="Helical" evidence="7">
    <location>
        <begin position="731"/>
        <end position="752"/>
    </location>
</feature>
<reference evidence="10 11" key="1">
    <citation type="submission" date="2023-01" db="EMBL/GenBank/DDBJ databases">
        <title>Draft genome sequence of Nocardiopsis sp. RSe5-2 isolated from halophytes.</title>
        <authorList>
            <person name="Duangmal K."/>
            <person name="Chantavorakit T."/>
        </authorList>
    </citation>
    <scope>NUCLEOTIDE SEQUENCE [LARGE SCALE GENOMIC DNA]</scope>
    <source>
        <strain evidence="10 11">RSe5-2</strain>
    </source>
</reference>
<dbReference type="Pfam" id="PF02687">
    <property type="entry name" value="FtsX"/>
    <property type="match status" value="2"/>
</dbReference>
<feature type="domain" description="ABC3 transporter permease C-terminal" evidence="8">
    <location>
        <begin position="280"/>
        <end position="401"/>
    </location>
</feature>
<dbReference type="EMBL" id="JAQFWQ010000062">
    <property type="protein sequence ID" value="MDA2812913.1"/>
    <property type="molecule type" value="Genomic_DNA"/>
</dbReference>
<feature type="transmembrane region" description="Helical" evidence="7">
    <location>
        <begin position="450"/>
        <end position="470"/>
    </location>
</feature>
<feature type="transmembrane region" description="Helical" evidence="7">
    <location>
        <begin position="367"/>
        <end position="391"/>
    </location>
</feature>
<dbReference type="PANTHER" id="PTHR30572">
    <property type="entry name" value="MEMBRANE COMPONENT OF TRANSPORTER-RELATED"/>
    <property type="match status" value="1"/>
</dbReference>
<evidence type="ECO:0000313" key="10">
    <source>
        <dbReference type="EMBL" id="MDA2812913.1"/>
    </source>
</evidence>
<evidence type="ECO:0000256" key="7">
    <source>
        <dbReference type="SAM" id="Phobius"/>
    </source>
</evidence>
<keyword evidence="2" id="KW-1003">Cell membrane</keyword>
<comment type="caution">
    <text evidence="10">The sequence shown here is derived from an EMBL/GenBank/DDBJ whole genome shotgun (WGS) entry which is preliminary data.</text>
</comment>
<feature type="transmembrane region" description="Helical" evidence="7">
    <location>
        <begin position="504"/>
        <end position="526"/>
    </location>
</feature>
<dbReference type="Proteomes" id="UP001527866">
    <property type="component" value="Unassembled WGS sequence"/>
</dbReference>
<evidence type="ECO:0000256" key="1">
    <source>
        <dbReference type="ARBA" id="ARBA00004651"/>
    </source>
</evidence>
<keyword evidence="4 7" id="KW-1133">Transmembrane helix</keyword>
<dbReference type="InterPro" id="IPR050250">
    <property type="entry name" value="Macrolide_Exporter_MacB"/>
</dbReference>
<keyword evidence="5 7" id="KW-0472">Membrane</keyword>
<name>A0ABT4U7H7_9ACTN</name>
<sequence>MILLRLALRGLAAHRLRLALTAVAVVLGVAFTSGTLILTDTMERSFTRMFEGVDADVDAVVRAEQAFSQQAGPSLGAGPGLPADLAEELAEPEEVEGVYPVAEGTAALLGPDGEEVGGQGPPQIGTTWHGRPGSGVALTAGRGPAAGDEFALDEGTAADQGLEPGDRAVLRFPDPGGGQVDEREMELTGVFRAGEVGMAAGATVAAFEPETARRLLLGDPDRVTEFHLVGDDAKSQWQIADSVAPVLPLGAESLPMDIVRDEETGPLLEVLGFFEVFLLTFAGIALFTASFLIANTFAVLVARRVRELALLRAVGASQAQVRAVVMGEAVGVGLVGSALGLAAGAALARGVLAAMGAAGVGLPEVPLRLTGTSAAVAVAVGVGVTLAAAYVPVRRGTRVPPVAAMRDDIGATTAPVTGAGRLAAGAAAAVAGAASTAGGVLLAGGDAAPWLVGAGAALVLLALAALAPVLGRPVLRAVGAPLPRLWGLPGRLGRDNALRSPRRTAATAMALTVGLGLVAAIAALSASAEESVDRRIDEAMGADLAVVAEGFDRSVPPQVVEEVDGAPGVAAVAAVRVGQLEVAGAPAMASSGDPERLARAASLDVVEGGGGFSEAGMMVSQDVADERGWRVGRDVPVVFPDGTEAELPLEGVYATGSLVSADHLLSPEAYTEYFDDDLVAAVYVSAEPGAADRARAAVDTALEGAPGAEVLDRGEMKERNRESLARLTGTISAMLVLSVVIAGLGIANTLALSASERVREIGLLRAVGLSRVGLRKMIRLEAVVIAVFGALPGLGVGLLFAWALHKVLEDEGIVVFAVPVGTLAALLGASVVIGVLASLWPAWRASRLDVLKAIATE</sequence>
<evidence type="ECO:0000256" key="5">
    <source>
        <dbReference type="ARBA" id="ARBA00023136"/>
    </source>
</evidence>
<dbReference type="Pfam" id="PF12704">
    <property type="entry name" value="MacB_PCD"/>
    <property type="match status" value="2"/>
</dbReference>
<keyword evidence="11" id="KW-1185">Reference proteome</keyword>
<evidence type="ECO:0000313" key="11">
    <source>
        <dbReference type="Proteomes" id="UP001527866"/>
    </source>
</evidence>
<dbReference type="PANTHER" id="PTHR30572:SF4">
    <property type="entry name" value="ABC TRANSPORTER PERMEASE YTRF"/>
    <property type="match status" value="1"/>
</dbReference>
<feature type="transmembrane region" description="Helical" evidence="7">
    <location>
        <begin position="422"/>
        <end position="444"/>
    </location>
</feature>